<evidence type="ECO:0000256" key="7">
    <source>
        <dbReference type="SAM" id="SignalP"/>
    </source>
</evidence>
<dbReference type="EMBL" id="AP027151">
    <property type="protein sequence ID" value="BDV42319.1"/>
    <property type="molecule type" value="Genomic_DNA"/>
</dbReference>
<sequence>MFKSLRKGIALLALVAATAVAGQAGAETLINGAGATFPYPIYSKWFSEYAKIDTSVKFNYQSIGSGGGIKQITAQTVDFGASDKPLSDEELSAAAAAGGKLLHIPTVMGAVVVTYNLPGVGKGLKLTPEVLSDIYFGKITKWNDPRIAGINRGLRLPSSPIVVVHRSDGSGTTAIFTNYLCSVSPEWKTKVGTGTSVKWPIGLGGKGNEGVAGQIKTTANSIGYVELAYAFENKLPYAFLKNQAGNFVEPSIASTSAAAAGAAKHMPADFRIALVNQPGKNAYPIAGFTYLLVYQHQKNHENGKKLVEFLHWALNSGEKMAPALLYAPLPVNVKKMVEKTIKTIKY</sequence>
<evidence type="ECO:0000259" key="8">
    <source>
        <dbReference type="Pfam" id="PF12849"/>
    </source>
</evidence>
<dbReference type="RefSeq" id="WP_282002713.1">
    <property type="nucleotide sequence ID" value="NZ_AP027151.1"/>
</dbReference>
<dbReference type="Pfam" id="PF12849">
    <property type="entry name" value="PBP_like_2"/>
    <property type="match status" value="1"/>
</dbReference>
<evidence type="ECO:0000256" key="3">
    <source>
        <dbReference type="ARBA" id="ARBA00011529"/>
    </source>
</evidence>
<gene>
    <name evidence="9" type="ORF">GURASL_12420</name>
</gene>
<keyword evidence="10" id="KW-1185">Reference proteome</keyword>
<evidence type="ECO:0000256" key="5">
    <source>
        <dbReference type="ARBA" id="ARBA00022592"/>
    </source>
</evidence>
<evidence type="ECO:0000313" key="9">
    <source>
        <dbReference type="EMBL" id="BDV42319.1"/>
    </source>
</evidence>
<comment type="similarity">
    <text evidence="2 6">Belongs to the PstS family.</text>
</comment>
<evidence type="ECO:0000256" key="2">
    <source>
        <dbReference type="ARBA" id="ARBA00008725"/>
    </source>
</evidence>
<comment type="subunit">
    <text evidence="3">The complex is composed of two ATP-binding proteins (PstB), two transmembrane proteins (PstC and PstA) and a solute-binding protein (PstS).</text>
</comment>
<reference evidence="9 10" key="1">
    <citation type="submission" date="2022-12" db="EMBL/GenBank/DDBJ databases">
        <title>Polyphasic characterization of Geotalea uranireducens NIT-SL11 newly isolated from a complex of sewage sludge and microbially reduced graphene oxide.</title>
        <authorList>
            <person name="Xie L."/>
            <person name="Yoshida N."/>
            <person name="Meng L."/>
        </authorList>
    </citation>
    <scope>NUCLEOTIDE SEQUENCE [LARGE SCALE GENOMIC DNA]</scope>
    <source>
        <strain evidence="9 10">NIT-SL11</strain>
    </source>
</reference>
<dbReference type="Gene3D" id="3.40.190.10">
    <property type="entry name" value="Periplasmic binding protein-like II"/>
    <property type="match status" value="2"/>
</dbReference>
<keyword evidence="5 6" id="KW-0592">Phosphate transport</keyword>
<organism evidence="9 10">
    <name type="scientific">Geotalea uraniireducens</name>
    <dbReference type="NCBI Taxonomy" id="351604"/>
    <lineage>
        <taxon>Bacteria</taxon>
        <taxon>Pseudomonadati</taxon>
        <taxon>Thermodesulfobacteriota</taxon>
        <taxon>Desulfuromonadia</taxon>
        <taxon>Geobacterales</taxon>
        <taxon>Geobacteraceae</taxon>
        <taxon>Geotalea</taxon>
    </lineage>
</organism>
<dbReference type="CDD" id="cd13565">
    <property type="entry name" value="PBP2_PstS"/>
    <property type="match status" value="1"/>
</dbReference>
<evidence type="ECO:0000256" key="4">
    <source>
        <dbReference type="ARBA" id="ARBA00022448"/>
    </source>
</evidence>
<dbReference type="Proteomes" id="UP001317705">
    <property type="component" value="Chromosome"/>
</dbReference>
<evidence type="ECO:0000256" key="1">
    <source>
        <dbReference type="ARBA" id="ARBA00002841"/>
    </source>
</evidence>
<feature type="domain" description="PBP" evidence="8">
    <location>
        <begin position="22"/>
        <end position="314"/>
    </location>
</feature>
<dbReference type="InterPro" id="IPR005673">
    <property type="entry name" value="ABC_phos-bd_PstS"/>
</dbReference>
<evidence type="ECO:0000256" key="6">
    <source>
        <dbReference type="PIRNR" id="PIRNR002756"/>
    </source>
</evidence>
<dbReference type="SUPFAM" id="SSF53850">
    <property type="entry name" value="Periplasmic binding protein-like II"/>
    <property type="match status" value="1"/>
</dbReference>
<name>A0ABM8EIJ5_9BACT</name>
<dbReference type="PIRSF" id="PIRSF002756">
    <property type="entry name" value="PstS"/>
    <property type="match status" value="1"/>
</dbReference>
<comment type="function">
    <text evidence="1">Part of the ABC transporter complex PstSACB involved in phosphate import.</text>
</comment>
<feature type="chain" id="PRO_5045153828" description="Phosphate-binding protein" evidence="7">
    <location>
        <begin position="27"/>
        <end position="346"/>
    </location>
</feature>
<dbReference type="PANTHER" id="PTHR42996:SF1">
    <property type="entry name" value="PHOSPHATE-BINDING PROTEIN PSTS"/>
    <property type="match status" value="1"/>
</dbReference>
<dbReference type="NCBIfam" id="TIGR00975">
    <property type="entry name" value="3a0107s03"/>
    <property type="match status" value="1"/>
</dbReference>
<keyword evidence="4 6" id="KW-0813">Transport</keyword>
<evidence type="ECO:0000313" key="10">
    <source>
        <dbReference type="Proteomes" id="UP001317705"/>
    </source>
</evidence>
<feature type="signal peptide" evidence="7">
    <location>
        <begin position="1"/>
        <end position="26"/>
    </location>
</feature>
<dbReference type="InterPro" id="IPR024370">
    <property type="entry name" value="PBP_domain"/>
</dbReference>
<dbReference type="InterPro" id="IPR050962">
    <property type="entry name" value="Phosphate-bind_PstS"/>
</dbReference>
<keyword evidence="7" id="KW-0732">Signal</keyword>
<protein>
    <recommendedName>
        <fullName evidence="6">Phosphate-binding protein</fullName>
    </recommendedName>
</protein>
<dbReference type="PANTHER" id="PTHR42996">
    <property type="entry name" value="PHOSPHATE-BINDING PROTEIN PSTS"/>
    <property type="match status" value="1"/>
</dbReference>
<accession>A0ABM8EIJ5</accession>
<proteinExistence type="inferred from homology"/>